<evidence type="ECO:0000256" key="1">
    <source>
        <dbReference type="SAM" id="Coils"/>
    </source>
</evidence>
<evidence type="ECO:0000313" key="4">
    <source>
        <dbReference type="Proteomes" id="UP000006906"/>
    </source>
</evidence>
<gene>
    <name evidence="3" type="ORF">CHLRE_12g523750v5</name>
</gene>
<dbReference type="InParanoid" id="A0A2K3D498"/>
<feature type="compositionally biased region" description="Gly residues" evidence="2">
    <location>
        <begin position="680"/>
        <end position="689"/>
    </location>
</feature>
<dbReference type="OrthoDB" id="544031at2759"/>
<dbReference type="AlphaFoldDB" id="A0A2K3D498"/>
<dbReference type="GeneID" id="5722532"/>
<dbReference type="RefSeq" id="XP_042918513.1">
    <property type="nucleotide sequence ID" value="XM_043068418.1"/>
</dbReference>
<accession>A0A2K3D498</accession>
<feature type="compositionally biased region" description="Basic and acidic residues" evidence="2">
    <location>
        <begin position="692"/>
        <end position="701"/>
    </location>
</feature>
<keyword evidence="1" id="KW-0175">Coiled coil</keyword>
<organism evidence="3 4">
    <name type="scientific">Chlamydomonas reinhardtii</name>
    <name type="common">Chlamydomonas smithii</name>
    <dbReference type="NCBI Taxonomy" id="3055"/>
    <lineage>
        <taxon>Eukaryota</taxon>
        <taxon>Viridiplantae</taxon>
        <taxon>Chlorophyta</taxon>
        <taxon>core chlorophytes</taxon>
        <taxon>Chlorophyceae</taxon>
        <taxon>CS clade</taxon>
        <taxon>Chlamydomonadales</taxon>
        <taxon>Chlamydomonadaceae</taxon>
        <taxon>Chlamydomonas</taxon>
    </lineage>
</organism>
<dbReference type="Gramene" id="PNW75355">
    <property type="protein sequence ID" value="PNW75355"/>
    <property type="gene ID" value="CHLRE_12g523750v5"/>
</dbReference>
<evidence type="ECO:0000256" key="2">
    <source>
        <dbReference type="SAM" id="MobiDB-lite"/>
    </source>
</evidence>
<dbReference type="Proteomes" id="UP000006906">
    <property type="component" value="Chromosome 12"/>
</dbReference>
<reference evidence="3 4" key="1">
    <citation type="journal article" date="2007" name="Science">
        <title>The Chlamydomonas genome reveals the evolution of key animal and plant functions.</title>
        <authorList>
            <person name="Merchant S.S."/>
            <person name="Prochnik S.E."/>
            <person name="Vallon O."/>
            <person name="Harris E.H."/>
            <person name="Karpowicz S.J."/>
            <person name="Witman G.B."/>
            <person name="Terry A."/>
            <person name="Salamov A."/>
            <person name="Fritz-Laylin L.K."/>
            <person name="Marechal-Drouard L."/>
            <person name="Marshall W.F."/>
            <person name="Qu L.H."/>
            <person name="Nelson D.R."/>
            <person name="Sanderfoot A.A."/>
            <person name="Spalding M.H."/>
            <person name="Kapitonov V.V."/>
            <person name="Ren Q."/>
            <person name="Ferris P."/>
            <person name="Lindquist E."/>
            <person name="Shapiro H."/>
            <person name="Lucas S.M."/>
            <person name="Grimwood J."/>
            <person name="Schmutz J."/>
            <person name="Cardol P."/>
            <person name="Cerutti H."/>
            <person name="Chanfreau G."/>
            <person name="Chen C.L."/>
            <person name="Cognat V."/>
            <person name="Croft M.T."/>
            <person name="Dent R."/>
            <person name="Dutcher S."/>
            <person name="Fernandez E."/>
            <person name="Fukuzawa H."/>
            <person name="Gonzalez-Ballester D."/>
            <person name="Gonzalez-Halphen D."/>
            <person name="Hallmann A."/>
            <person name="Hanikenne M."/>
            <person name="Hippler M."/>
            <person name="Inwood W."/>
            <person name="Jabbari K."/>
            <person name="Kalanon M."/>
            <person name="Kuras R."/>
            <person name="Lefebvre P.A."/>
            <person name="Lemaire S.D."/>
            <person name="Lobanov A.V."/>
            <person name="Lohr M."/>
            <person name="Manuell A."/>
            <person name="Meier I."/>
            <person name="Mets L."/>
            <person name="Mittag M."/>
            <person name="Mittelmeier T."/>
            <person name="Moroney J.V."/>
            <person name="Moseley J."/>
            <person name="Napoli C."/>
            <person name="Nedelcu A.M."/>
            <person name="Niyogi K."/>
            <person name="Novoselov S.V."/>
            <person name="Paulsen I.T."/>
            <person name="Pazour G."/>
            <person name="Purton S."/>
            <person name="Ral J.P."/>
            <person name="Riano-Pachon D.M."/>
            <person name="Riekhof W."/>
            <person name="Rymarquis L."/>
            <person name="Schroda M."/>
            <person name="Stern D."/>
            <person name="Umen J."/>
            <person name="Willows R."/>
            <person name="Wilson N."/>
            <person name="Zimmer S.L."/>
            <person name="Allmer J."/>
            <person name="Balk J."/>
            <person name="Bisova K."/>
            <person name="Chen C.J."/>
            <person name="Elias M."/>
            <person name="Gendler K."/>
            <person name="Hauser C."/>
            <person name="Lamb M.R."/>
            <person name="Ledford H."/>
            <person name="Long J.C."/>
            <person name="Minagawa J."/>
            <person name="Page M.D."/>
            <person name="Pan J."/>
            <person name="Pootakham W."/>
            <person name="Roje S."/>
            <person name="Rose A."/>
            <person name="Stahlberg E."/>
            <person name="Terauchi A.M."/>
            <person name="Yang P."/>
            <person name="Ball S."/>
            <person name="Bowler C."/>
            <person name="Dieckmann C.L."/>
            <person name="Gladyshev V.N."/>
            <person name="Green P."/>
            <person name="Jorgensen R."/>
            <person name="Mayfield S."/>
            <person name="Mueller-Roeber B."/>
            <person name="Rajamani S."/>
            <person name="Sayre R.T."/>
            <person name="Brokstein P."/>
            <person name="Dubchak I."/>
            <person name="Goodstein D."/>
            <person name="Hornick L."/>
            <person name="Huang Y.W."/>
            <person name="Jhaveri J."/>
            <person name="Luo Y."/>
            <person name="Martinez D."/>
            <person name="Ngau W.C."/>
            <person name="Otillar B."/>
            <person name="Poliakov A."/>
            <person name="Porter A."/>
            <person name="Szajkowski L."/>
            <person name="Werner G."/>
            <person name="Zhou K."/>
            <person name="Grigoriev I.V."/>
            <person name="Rokhsar D.S."/>
            <person name="Grossman A.R."/>
        </authorList>
    </citation>
    <scope>NUCLEOTIDE SEQUENCE [LARGE SCALE GENOMIC DNA]</scope>
    <source>
        <strain evidence="4">CC-503</strain>
    </source>
</reference>
<dbReference type="KEGG" id="cre:CHLRE_12g523750v5"/>
<name>A0A2K3D498_CHLRE</name>
<feature type="region of interest" description="Disordered" evidence="2">
    <location>
        <begin position="1"/>
        <end position="24"/>
    </location>
</feature>
<feature type="region of interest" description="Disordered" evidence="2">
    <location>
        <begin position="679"/>
        <end position="701"/>
    </location>
</feature>
<evidence type="ECO:0000313" key="3">
    <source>
        <dbReference type="EMBL" id="PNW75355.1"/>
    </source>
</evidence>
<dbReference type="PANTHER" id="PTHR31906">
    <property type="entry name" value="PLASTID-LIPID-ASSOCIATED PROTEIN 4, CHLOROPLASTIC-RELATED"/>
    <property type="match status" value="1"/>
</dbReference>
<dbReference type="ExpressionAtlas" id="A0A2K3D498">
    <property type="expression patterns" value="baseline"/>
</dbReference>
<feature type="region of interest" description="Disordered" evidence="2">
    <location>
        <begin position="555"/>
        <end position="621"/>
    </location>
</feature>
<feature type="coiled-coil region" evidence="1">
    <location>
        <begin position="255"/>
        <end position="282"/>
    </location>
</feature>
<feature type="region of interest" description="Disordered" evidence="2">
    <location>
        <begin position="425"/>
        <end position="462"/>
    </location>
</feature>
<dbReference type="OMA" id="RSEWCTT"/>
<protein>
    <recommendedName>
        <fullName evidence="5">Plastid lipid-associated protein/fibrillin conserved domain-containing protein</fullName>
    </recommendedName>
</protein>
<feature type="compositionally biased region" description="Low complexity" evidence="2">
    <location>
        <begin position="450"/>
        <end position="460"/>
    </location>
</feature>
<dbReference type="InterPro" id="IPR039633">
    <property type="entry name" value="PAP"/>
</dbReference>
<evidence type="ECO:0008006" key="5">
    <source>
        <dbReference type="Google" id="ProtNLM"/>
    </source>
</evidence>
<feature type="compositionally biased region" description="Pro residues" evidence="2">
    <location>
        <begin position="609"/>
        <end position="619"/>
    </location>
</feature>
<sequence length="1039" mass="103515">MSKQAFYMSPTRGPSATPAATGPGAEGAGLDIAALFRRVLSNGVQDDSAVAASAPHTVTAADAYAHTAAQYGMPPGPFASTATSAFSSGAGGGGAQPLASLADQVLADAAAAAHGEDPVAAARQLQSFLGQYQHQYGAETDARIGAAIAKLQDYIDGAAAGGGGGSAAGLRDALGAFGAADTSASAAAAAAATGAAAGASGGGGEAPVYHNYILEQLTGVLDWVNNLLVRNGTPKPFVYDAYGRVVEDAGAAASVEQQQEQLRAASQSLRLLIQQLQQVNTQYAAMADSEERATMGQVLTQLNTMADRLAVAATRRPLPHLEPGAAVGLDLAPYVPPEQLYGVDKYRDPVLRVLDGIYSAVVVDSGLREFLAGVKQLGDSLADSMAVAWTGAPPVGRLVAYIAAVAGVLFVMRSKLPRALLQPTSPGGSWLQQLGGGRGDNPLHDGGANTSSSTGTGSSSVMGLVEAPGTFASLGGSARTAQSRLAGMDRDGGLGDTRLPSEVLASGDPYAARKVLFDTTASSVPSGGGSSIAGGQAASVAAAGRQRSAAAAVATPALPGGGNGAGQYSSGSIPSLPKPPPGGWNSNYSDRADWWTAGQTAQQQQPPAAAAPPPPPPQPRTVAESWEAFRRSTGGLGASAEPASSASYSAAANPSGGVLDATAALAAAAVAAAVGNSTGAPGGGRGGPGDPKLAEFSRATEEKRIGRDRARVRATIKDRLRWLVRALGPVTSVVPGGEPLREEVDGLLSQLEALSPTDKPLNTSVDAAAAGYGGAAYGGGSAGGYGAGGYGYGAVRAPAASVDPDLLGEWRLVYASNAGSAAGAPSAASQAASGGPNLLAQVLQLADSLPGFGMTHVLQRLSLEETAAGGAAPAYAASSAAYGAAGAAAPHSAAVVVTENSAVFRFGPLGSWRVTVKGRWMDNGGGMCAAAEFESFGVRPVDLWGLSVEALLPEVTVPVPEVLRSRSEWCTTYLDEDMRVGRGSGGALFLFRRGGADDVTEAAGAMGGSLGAGSGMGMGLGVGLGAVAADARAPVMRPL</sequence>
<keyword evidence="4" id="KW-1185">Reference proteome</keyword>
<proteinExistence type="predicted"/>
<dbReference type="EMBL" id="CM008973">
    <property type="protein sequence ID" value="PNW75355.1"/>
    <property type="molecule type" value="Genomic_DNA"/>
</dbReference>
<dbReference type="GO" id="GO:0009535">
    <property type="term" value="C:chloroplast thylakoid membrane"/>
    <property type="evidence" value="ECO:0000318"/>
    <property type="project" value="GO_Central"/>
</dbReference>
<feature type="compositionally biased region" description="Low complexity" evidence="2">
    <location>
        <begin position="10"/>
        <end position="23"/>
    </location>
</feature>